<protein>
    <submittedName>
        <fullName evidence="2">Uncharacterized protein</fullName>
    </submittedName>
</protein>
<proteinExistence type="predicted"/>
<comment type="caution">
    <text evidence="2">The sequence shown here is derived from an EMBL/GenBank/DDBJ whole genome shotgun (WGS) entry which is preliminary data.</text>
</comment>
<evidence type="ECO:0000313" key="2">
    <source>
        <dbReference type="EMBL" id="HGF35399.1"/>
    </source>
</evidence>
<dbReference type="AlphaFoldDB" id="A0A7C3V9D2"/>
<dbReference type="EMBL" id="DTMF01000329">
    <property type="protein sequence ID" value="HGF35399.1"/>
    <property type="molecule type" value="Genomic_DNA"/>
</dbReference>
<evidence type="ECO:0000256" key="1">
    <source>
        <dbReference type="SAM" id="Phobius"/>
    </source>
</evidence>
<keyword evidence="1" id="KW-0812">Transmembrane</keyword>
<keyword evidence="1" id="KW-1133">Transmembrane helix</keyword>
<reference evidence="2" key="1">
    <citation type="journal article" date="2020" name="mSystems">
        <title>Genome- and Community-Level Interaction Insights into Carbon Utilization and Element Cycling Functions of Hydrothermarchaeota in Hydrothermal Sediment.</title>
        <authorList>
            <person name="Zhou Z."/>
            <person name="Liu Y."/>
            <person name="Xu W."/>
            <person name="Pan J."/>
            <person name="Luo Z.H."/>
            <person name="Li M."/>
        </authorList>
    </citation>
    <scope>NUCLEOTIDE SEQUENCE [LARGE SCALE GENOMIC DNA]</scope>
    <source>
        <strain evidence="2">SpSt-897</strain>
    </source>
</reference>
<organism evidence="2">
    <name type="scientific">Desulfobacca acetoxidans</name>
    <dbReference type="NCBI Taxonomy" id="60893"/>
    <lineage>
        <taxon>Bacteria</taxon>
        <taxon>Pseudomonadati</taxon>
        <taxon>Thermodesulfobacteriota</taxon>
        <taxon>Desulfobaccia</taxon>
        <taxon>Desulfobaccales</taxon>
        <taxon>Desulfobaccaceae</taxon>
        <taxon>Desulfobacca</taxon>
    </lineage>
</organism>
<name>A0A7C3V9D2_9BACT</name>
<sequence>MAKPTSPAADTPSPTQTISGRRWLLRLVLVLFALQFGWLTWQLRGDIEDLTRRLYTRAWGPAVRQEDPFYLWIRDLNRIVPPQAAYLFLDNYEAGKEIEARYHLSPRQHLLLLPDSPPSQLFYTLRQYQVTYIFVRDAGGPLGSGLKAALDLGAAERLELPGPGLVYRVDPTRISGGFYD</sequence>
<accession>A0A7C3V9D2</accession>
<gene>
    <name evidence="2" type="ORF">ENW96_13645</name>
</gene>
<keyword evidence="1" id="KW-0472">Membrane</keyword>
<feature type="transmembrane region" description="Helical" evidence="1">
    <location>
        <begin position="23"/>
        <end position="43"/>
    </location>
</feature>